<accession>A0AA86SB63</accession>
<name>A0AA86SB63_9FABA</name>
<gene>
    <name evidence="2" type="ORF">AYBTSS11_LOCUS14206</name>
</gene>
<keyword evidence="3" id="KW-1185">Reference proteome</keyword>
<evidence type="ECO:0000256" key="1">
    <source>
        <dbReference type="SAM" id="MobiDB-lite"/>
    </source>
</evidence>
<reference evidence="2" key="1">
    <citation type="submission" date="2023-10" db="EMBL/GenBank/DDBJ databases">
        <authorList>
            <person name="Domelevo Entfellner J.-B."/>
        </authorList>
    </citation>
    <scope>NUCLEOTIDE SEQUENCE</scope>
</reference>
<feature type="region of interest" description="Disordered" evidence="1">
    <location>
        <begin position="43"/>
        <end position="72"/>
    </location>
</feature>
<dbReference type="EMBL" id="OY731401">
    <property type="protein sequence ID" value="CAJ1950348.1"/>
    <property type="molecule type" value="Genomic_DNA"/>
</dbReference>
<sequence>MALKANKKPNSDEPEPGQSRTFSPFDHPDKYIGESCAKLELLKRKKPKSSKGYSSLGGKEKPFSVPENPPQELELTRERVRVREWKKGRKVQIQAVGGEEEDLAKQHRREEELWCAAAHISFFKVVHILICLLRG</sequence>
<feature type="region of interest" description="Disordered" evidence="1">
    <location>
        <begin position="1"/>
        <end position="30"/>
    </location>
</feature>
<protein>
    <submittedName>
        <fullName evidence="2">Uncharacterized protein</fullName>
    </submittedName>
</protein>
<dbReference type="Proteomes" id="UP001189624">
    <property type="component" value="Chromosome 4"/>
</dbReference>
<proteinExistence type="predicted"/>
<evidence type="ECO:0000313" key="2">
    <source>
        <dbReference type="EMBL" id="CAJ1950348.1"/>
    </source>
</evidence>
<dbReference type="AlphaFoldDB" id="A0AA86SB63"/>
<organism evidence="2 3">
    <name type="scientific">Sphenostylis stenocarpa</name>
    <dbReference type="NCBI Taxonomy" id="92480"/>
    <lineage>
        <taxon>Eukaryota</taxon>
        <taxon>Viridiplantae</taxon>
        <taxon>Streptophyta</taxon>
        <taxon>Embryophyta</taxon>
        <taxon>Tracheophyta</taxon>
        <taxon>Spermatophyta</taxon>
        <taxon>Magnoliopsida</taxon>
        <taxon>eudicotyledons</taxon>
        <taxon>Gunneridae</taxon>
        <taxon>Pentapetalae</taxon>
        <taxon>rosids</taxon>
        <taxon>fabids</taxon>
        <taxon>Fabales</taxon>
        <taxon>Fabaceae</taxon>
        <taxon>Papilionoideae</taxon>
        <taxon>50 kb inversion clade</taxon>
        <taxon>NPAAA clade</taxon>
        <taxon>indigoferoid/millettioid clade</taxon>
        <taxon>Phaseoleae</taxon>
        <taxon>Sphenostylis</taxon>
    </lineage>
</organism>
<evidence type="ECO:0000313" key="3">
    <source>
        <dbReference type="Proteomes" id="UP001189624"/>
    </source>
</evidence>
<dbReference type="Gramene" id="rna-AYBTSS11_LOCUS14206">
    <property type="protein sequence ID" value="CAJ1950348.1"/>
    <property type="gene ID" value="gene-AYBTSS11_LOCUS14206"/>
</dbReference>